<comment type="caution">
    <text evidence="2">The sequence shown here is derived from an EMBL/GenBank/DDBJ whole genome shotgun (WGS) entry which is preliminary data.</text>
</comment>
<dbReference type="InterPro" id="IPR004843">
    <property type="entry name" value="Calcineurin-like_PHP"/>
</dbReference>
<evidence type="ECO:0000313" key="3">
    <source>
        <dbReference type="Proteomes" id="UP000281245"/>
    </source>
</evidence>
<dbReference type="InterPro" id="IPR051693">
    <property type="entry name" value="UPF0046_metallophosphoest"/>
</dbReference>
<dbReference type="AlphaFoldDB" id="A0A3M6VX62"/>
<reference evidence="2 3" key="1">
    <citation type="journal article" date="2018" name="BMC Genomics">
        <title>Genomic evidence for intraspecific hybridization in a clonal and extremely halotolerant yeast.</title>
        <authorList>
            <person name="Gostincar C."/>
            <person name="Stajich J.E."/>
            <person name="Zupancic J."/>
            <person name="Zalar P."/>
            <person name="Gunde-Cimerman N."/>
        </authorList>
    </citation>
    <scope>NUCLEOTIDE SEQUENCE [LARGE SCALE GENOMIC DNA]</scope>
    <source>
        <strain evidence="2 3">EXF-6656</strain>
    </source>
</reference>
<dbReference type="OrthoDB" id="630188at2759"/>
<dbReference type="SUPFAM" id="SSF56300">
    <property type="entry name" value="Metallo-dependent phosphatases"/>
    <property type="match status" value="1"/>
</dbReference>
<dbReference type="PANTHER" id="PTHR12905">
    <property type="entry name" value="METALLOPHOSPHOESTERASE"/>
    <property type="match status" value="1"/>
</dbReference>
<evidence type="ECO:0000313" key="2">
    <source>
        <dbReference type="EMBL" id="RMX70837.1"/>
    </source>
</evidence>
<dbReference type="Pfam" id="PF00149">
    <property type="entry name" value="Metallophos"/>
    <property type="match status" value="1"/>
</dbReference>
<gene>
    <name evidence="2" type="ORF">D0869_16246</name>
</gene>
<sequence>MPNPEKIRIVCISDTHNKAPGEGYTLPQGDILIHAGDLTNQGSLSEIQKAVSWLSSSQQTSSFKTKIVIAGNHDLSLDPHYNPLKHASGWKVQPPASEVAECRRLVVENDDAFTYLQHTSHVINIPEKAISLKVFGSPYSPDCGGRQNWAFQYDVETEASRIWSEIPDDTDIVVSHTPPKGVCDASQHWIEGGCRGLLGEGLGRVRPLLHVCGHCHEGRGAKVVRWGEKEGEVVGTREWEDPGRGSKKQSLLDLTGSRRGGLGLEAGRETAVVNASVMAKSFGREGGMEFNKPIVVDLAVPCRER</sequence>
<dbReference type="PANTHER" id="PTHR12905:SF16">
    <property type="entry name" value="SER_THR PROTEIN PHOSPHATASE FAMILY PROTEIN (AFU_ORTHOLOGUE AFUA_1G06000)"/>
    <property type="match status" value="1"/>
</dbReference>
<name>A0A3M6VX62_HORWE</name>
<feature type="domain" description="Calcineurin-like phosphoesterase" evidence="1">
    <location>
        <begin position="7"/>
        <end position="217"/>
    </location>
</feature>
<evidence type="ECO:0000259" key="1">
    <source>
        <dbReference type="Pfam" id="PF00149"/>
    </source>
</evidence>
<dbReference type="EMBL" id="QWIJ01003340">
    <property type="protein sequence ID" value="RMX70837.1"/>
    <property type="molecule type" value="Genomic_DNA"/>
</dbReference>
<dbReference type="Gene3D" id="3.60.21.10">
    <property type="match status" value="1"/>
</dbReference>
<organism evidence="2 3">
    <name type="scientific">Hortaea werneckii</name>
    <name type="common">Black yeast</name>
    <name type="synonym">Cladosporium werneckii</name>
    <dbReference type="NCBI Taxonomy" id="91943"/>
    <lineage>
        <taxon>Eukaryota</taxon>
        <taxon>Fungi</taxon>
        <taxon>Dikarya</taxon>
        <taxon>Ascomycota</taxon>
        <taxon>Pezizomycotina</taxon>
        <taxon>Dothideomycetes</taxon>
        <taxon>Dothideomycetidae</taxon>
        <taxon>Mycosphaerellales</taxon>
        <taxon>Teratosphaeriaceae</taxon>
        <taxon>Hortaea</taxon>
    </lineage>
</organism>
<dbReference type="VEuPathDB" id="FungiDB:BTJ68_13816"/>
<proteinExistence type="predicted"/>
<protein>
    <recommendedName>
        <fullName evidence="1">Calcineurin-like phosphoesterase domain-containing protein</fullName>
    </recommendedName>
</protein>
<dbReference type="InterPro" id="IPR029052">
    <property type="entry name" value="Metallo-depent_PP-like"/>
</dbReference>
<dbReference type="CDD" id="cd07379">
    <property type="entry name" value="MPP_239FB"/>
    <property type="match status" value="1"/>
</dbReference>
<dbReference type="GO" id="GO:0016787">
    <property type="term" value="F:hydrolase activity"/>
    <property type="evidence" value="ECO:0007669"/>
    <property type="project" value="InterPro"/>
</dbReference>
<dbReference type="Proteomes" id="UP000281245">
    <property type="component" value="Unassembled WGS sequence"/>
</dbReference>
<accession>A0A3M6VX62</accession>